<dbReference type="PANTHER" id="PTHR33116:SF86">
    <property type="entry name" value="REVERSE TRANSCRIPTASE DOMAIN-CONTAINING PROTEIN"/>
    <property type="match status" value="1"/>
</dbReference>
<gene>
    <name evidence="1" type="ORF">Scep_014333</name>
</gene>
<evidence type="ECO:0000313" key="1">
    <source>
        <dbReference type="EMBL" id="KAK9125487.1"/>
    </source>
</evidence>
<comment type="caution">
    <text evidence="1">The sequence shown here is derived from an EMBL/GenBank/DDBJ whole genome shotgun (WGS) entry which is preliminary data.</text>
</comment>
<dbReference type="EMBL" id="JBBNAG010000006">
    <property type="protein sequence ID" value="KAK9125487.1"/>
    <property type="molecule type" value="Genomic_DNA"/>
</dbReference>
<dbReference type="AlphaFoldDB" id="A0AAP0J0R6"/>
<sequence>MVFTWKERCLSPTGKEILLKAVARSIPNHYMFAFILPKGTIRALTQAMARFWWALSNKDRGVHWCSWERMSKPRGVGGLGIQDIEMFNISFLAKQALRIYRGESGLLGDFLKTKYFTYGNL</sequence>
<reference evidence="1 2" key="1">
    <citation type="submission" date="2024-01" db="EMBL/GenBank/DDBJ databases">
        <title>Genome assemblies of Stephania.</title>
        <authorList>
            <person name="Yang L."/>
        </authorList>
    </citation>
    <scope>NUCLEOTIDE SEQUENCE [LARGE SCALE GENOMIC DNA]</scope>
    <source>
        <strain evidence="1">JXDWG</strain>
        <tissue evidence="1">Leaf</tissue>
    </source>
</reference>
<name>A0AAP0J0R6_9MAGN</name>
<dbReference type="Proteomes" id="UP001419268">
    <property type="component" value="Unassembled WGS sequence"/>
</dbReference>
<accession>A0AAP0J0R6</accession>
<keyword evidence="2" id="KW-1185">Reference proteome</keyword>
<protein>
    <submittedName>
        <fullName evidence="1">Uncharacterized protein</fullName>
    </submittedName>
</protein>
<evidence type="ECO:0000313" key="2">
    <source>
        <dbReference type="Proteomes" id="UP001419268"/>
    </source>
</evidence>
<organism evidence="1 2">
    <name type="scientific">Stephania cephalantha</name>
    <dbReference type="NCBI Taxonomy" id="152367"/>
    <lineage>
        <taxon>Eukaryota</taxon>
        <taxon>Viridiplantae</taxon>
        <taxon>Streptophyta</taxon>
        <taxon>Embryophyta</taxon>
        <taxon>Tracheophyta</taxon>
        <taxon>Spermatophyta</taxon>
        <taxon>Magnoliopsida</taxon>
        <taxon>Ranunculales</taxon>
        <taxon>Menispermaceae</taxon>
        <taxon>Menispermoideae</taxon>
        <taxon>Cissampelideae</taxon>
        <taxon>Stephania</taxon>
    </lineage>
</organism>
<dbReference type="PANTHER" id="PTHR33116">
    <property type="entry name" value="REVERSE TRANSCRIPTASE ZINC-BINDING DOMAIN-CONTAINING PROTEIN-RELATED-RELATED"/>
    <property type="match status" value="1"/>
</dbReference>
<proteinExistence type="predicted"/>